<evidence type="ECO:0000259" key="2">
    <source>
        <dbReference type="Pfam" id="PF13628"/>
    </source>
</evidence>
<organism evidence="3 4">
    <name type="scientific">Ramlibacter terrae</name>
    <dbReference type="NCBI Taxonomy" id="2732511"/>
    <lineage>
        <taxon>Bacteria</taxon>
        <taxon>Pseudomonadati</taxon>
        <taxon>Pseudomonadota</taxon>
        <taxon>Betaproteobacteria</taxon>
        <taxon>Burkholderiales</taxon>
        <taxon>Comamonadaceae</taxon>
        <taxon>Ramlibacter</taxon>
    </lineage>
</organism>
<reference evidence="3 4" key="1">
    <citation type="submission" date="2020-05" db="EMBL/GenBank/DDBJ databases">
        <title>Ramlibacter rhizophilus sp. nov., isolated from rhizosphere soil of national flower Mugunghwa from South Korea.</title>
        <authorList>
            <person name="Zheng-Fei Y."/>
            <person name="Huan T."/>
        </authorList>
    </citation>
    <scope>NUCLEOTIDE SEQUENCE [LARGE SCALE GENOMIC DNA]</scope>
    <source>
        <strain evidence="3 4">H242</strain>
    </source>
</reference>
<gene>
    <name evidence="3" type="ORF">HK414_07630</name>
</gene>
<dbReference type="InterPro" id="IPR025419">
    <property type="entry name" value="DUF4142"/>
</dbReference>
<evidence type="ECO:0000313" key="3">
    <source>
        <dbReference type="EMBL" id="QJW83900.1"/>
    </source>
</evidence>
<dbReference type="PROSITE" id="PS51257">
    <property type="entry name" value="PROKAR_LIPOPROTEIN"/>
    <property type="match status" value="1"/>
</dbReference>
<evidence type="ECO:0000313" key="4">
    <source>
        <dbReference type="Proteomes" id="UP000500826"/>
    </source>
</evidence>
<dbReference type="EMBL" id="CP053418">
    <property type="protein sequence ID" value="QJW83900.1"/>
    <property type="molecule type" value="Genomic_DNA"/>
</dbReference>
<keyword evidence="4" id="KW-1185">Reference proteome</keyword>
<evidence type="ECO:0000256" key="1">
    <source>
        <dbReference type="SAM" id="SignalP"/>
    </source>
</evidence>
<sequence length="186" mass="19439">MNRPSLLLTTAMSAAALGAAGCSSMNSSMGAGPSSAAEVRLPAADVTFATTAAGNGMYEVEVSRMAAGKATNPRVKDFANMLVQHHTMANNELLGIMRGKGITPPASLPPDKQAKIAQLSRLSGAEFDREYMRITGVQDHQTDITLFDSASRTLQDPALKGFAAKTLPVLRQHLQSAQGILGTLAG</sequence>
<accession>A0ABX6P389</accession>
<proteinExistence type="predicted"/>
<dbReference type="PANTHER" id="PTHR38593">
    <property type="entry name" value="BLR2558 PROTEIN"/>
    <property type="match status" value="1"/>
</dbReference>
<feature type="chain" id="PRO_5047348633" evidence="1">
    <location>
        <begin position="20"/>
        <end position="186"/>
    </location>
</feature>
<feature type="signal peptide" evidence="1">
    <location>
        <begin position="1"/>
        <end position="19"/>
    </location>
</feature>
<dbReference type="PANTHER" id="PTHR38593:SF1">
    <property type="entry name" value="BLR2558 PROTEIN"/>
    <property type="match status" value="1"/>
</dbReference>
<dbReference type="Pfam" id="PF13628">
    <property type="entry name" value="DUF4142"/>
    <property type="match status" value="1"/>
</dbReference>
<feature type="domain" description="DUF4142" evidence="2">
    <location>
        <begin position="44"/>
        <end position="179"/>
    </location>
</feature>
<protein>
    <submittedName>
        <fullName evidence="3">DUF4142 domain-containing protein</fullName>
    </submittedName>
</protein>
<keyword evidence="1" id="KW-0732">Signal</keyword>
<dbReference type="InterPro" id="IPR012347">
    <property type="entry name" value="Ferritin-like"/>
</dbReference>
<dbReference type="Gene3D" id="1.20.1260.10">
    <property type="match status" value="1"/>
</dbReference>
<name>A0ABX6P389_9BURK</name>
<dbReference type="Proteomes" id="UP000500826">
    <property type="component" value="Chromosome"/>
</dbReference>